<evidence type="ECO:0000256" key="2">
    <source>
        <dbReference type="ARBA" id="ARBA00022475"/>
    </source>
</evidence>
<dbReference type="Gene3D" id="6.10.340.10">
    <property type="match status" value="1"/>
</dbReference>
<dbReference type="SMART" id="SM00283">
    <property type="entry name" value="MA"/>
    <property type="match status" value="1"/>
</dbReference>
<dbReference type="PANTHER" id="PTHR32089">
    <property type="entry name" value="METHYL-ACCEPTING CHEMOTAXIS PROTEIN MCPB"/>
    <property type="match status" value="1"/>
</dbReference>
<reference evidence="10" key="1">
    <citation type="submission" date="2022-08" db="EMBL/GenBank/DDBJ databases">
        <title>Draft genome sequence of Lysinibacillus sp. strain KH24.</title>
        <authorList>
            <person name="Kanbe H."/>
            <person name="Itoh H."/>
        </authorList>
    </citation>
    <scope>NUCLEOTIDE SEQUENCE</scope>
    <source>
        <strain evidence="10">KH24</strain>
    </source>
</reference>
<dbReference type="Pfam" id="PF12729">
    <property type="entry name" value="4HB_MCP_1"/>
    <property type="match status" value="1"/>
</dbReference>
<name>A0ABQ5NFE0_9BACI</name>
<sequence length="561" mass="61796">MKLKGKLLLSFFIIIGIFLSLSLYALYGLYTNQSKTVAIYEDGLVPTTDLVKLSQLTENTRVNMLSAILNESTEPTTKALQNLDDINTIIERYASYNMKSNVQQQFEIFKEKWGLFEKRVRLNTELIQKNDYVAAYEGVKIGGPLFQEATKAQMELATLNEAMANDLIKENRKSYTTNVNLFIIGGIIDIIITILIAIFFSRYLSKHIQIVVDDLNLVAQGDLSNKTITIKTKDEIAMLVRGLTDMKTSLTKLVHSTTDASQQVAASSEQLTASSQQSALVVQQMAQVALQTAEGAEQQFDQMTQITTFIEQMNDSANQIATNSHQMLKLSKQSEERAAIGEKSVNTVTKQMEEIVQTNNDTAASVQKLAEQSKKIEEIIQMITSIADQTNLLALNAAIEAARAGEHGKGFAVVADEVRKLAEQSSQSGQQIVQTVQEIQDEVERAVAYIDEGTTKVNTGLKTAYELGTSFHEISQSITSEGDKITQVTDAIEAMQQLSTQITMALSSINQITAETVEATQETSAASEQQAAMMEEIASTSDTLANLAEQLQQSIETFKIS</sequence>
<dbReference type="Pfam" id="PF00015">
    <property type="entry name" value="MCPsignal"/>
    <property type="match status" value="1"/>
</dbReference>
<keyword evidence="4 6" id="KW-0807">Transducer</keyword>
<keyword evidence="7" id="KW-0812">Transmembrane</keyword>
<dbReference type="InterPro" id="IPR003660">
    <property type="entry name" value="HAMP_dom"/>
</dbReference>
<dbReference type="RefSeq" id="WP_264986835.1">
    <property type="nucleotide sequence ID" value="NZ_BRZA01000001.1"/>
</dbReference>
<comment type="caution">
    <text evidence="10">The sequence shown here is derived from an EMBL/GenBank/DDBJ whole genome shotgun (WGS) entry which is preliminary data.</text>
</comment>
<dbReference type="PROSITE" id="PS50111">
    <property type="entry name" value="CHEMOTAXIS_TRANSDUC_2"/>
    <property type="match status" value="1"/>
</dbReference>
<evidence type="ECO:0000256" key="7">
    <source>
        <dbReference type="SAM" id="Phobius"/>
    </source>
</evidence>
<organism evidence="10 11">
    <name type="scientific">Lysinibacillus piscis</name>
    <dbReference type="NCBI Taxonomy" id="2518931"/>
    <lineage>
        <taxon>Bacteria</taxon>
        <taxon>Bacillati</taxon>
        <taxon>Bacillota</taxon>
        <taxon>Bacilli</taxon>
        <taxon>Bacillales</taxon>
        <taxon>Bacillaceae</taxon>
        <taxon>Lysinibacillus</taxon>
    </lineage>
</organism>
<keyword evidence="7" id="KW-1133">Transmembrane helix</keyword>
<gene>
    <name evidence="10" type="ORF">LYSBPC_02260</name>
</gene>
<evidence type="ECO:0000256" key="1">
    <source>
        <dbReference type="ARBA" id="ARBA00004236"/>
    </source>
</evidence>
<evidence type="ECO:0000256" key="6">
    <source>
        <dbReference type="PROSITE-ProRule" id="PRU00284"/>
    </source>
</evidence>
<dbReference type="SUPFAM" id="SSF58104">
    <property type="entry name" value="Methyl-accepting chemotaxis protein (MCP) signaling domain"/>
    <property type="match status" value="1"/>
</dbReference>
<dbReference type="InterPro" id="IPR004089">
    <property type="entry name" value="MCPsignal_dom"/>
</dbReference>
<evidence type="ECO:0000259" key="9">
    <source>
        <dbReference type="PROSITE" id="PS50885"/>
    </source>
</evidence>
<comment type="subcellular location">
    <subcellularLocation>
        <location evidence="1">Cell membrane</location>
    </subcellularLocation>
</comment>
<evidence type="ECO:0000313" key="10">
    <source>
        <dbReference type="EMBL" id="GLC87099.1"/>
    </source>
</evidence>
<evidence type="ECO:0000256" key="3">
    <source>
        <dbReference type="ARBA" id="ARBA00023136"/>
    </source>
</evidence>
<dbReference type="CDD" id="cd11386">
    <property type="entry name" value="MCP_signal"/>
    <property type="match status" value="1"/>
</dbReference>
<dbReference type="PROSITE" id="PS50885">
    <property type="entry name" value="HAMP"/>
    <property type="match status" value="1"/>
</dbReference>
<dbReference type="InterPro" id="IPR024478">
    <property type="entry name" value="HlyB_4HB_MCP"/>
</dbReference>
<proteinExistence type="inferred from homology"/>
<evidence type="ECO:0000256" key="4">
    <source>
        <dbReference type="ARBA" id="ARBA00023224"/>
    </source>
</evidence>
<dbReference type="InterPro" id="IPR004090">
    <property type="entry name" value="Chemotax_Me-accpt_rcpt"/>
</dbReference>
<dbReference type="CDD" id="cd06225">
    <property type="entry name" value="HAMP"/>
    <property type="match status" value="1"/>
</dbReference>
<keyword evidence="2" id="KW-1003">Cell membrane</keyword>
<comment type="similarity">
    <text evidence="5">Belongs to the methyl-accepting chemotaxis (MCP) protein family.</text>
</comment>
<keyword evidence="11" id="KW-1185">Reference proteome</keyword>
<evidence type="ECO:0000259" key="8">
    <source>
        <dbReference type="PROSITE" id="PS50111"/>
    </source>
</evidence>
<protein>
    <recommendedName>
        <fullName evidence="12">Methyl-accepting chemotaxis protein</fullName>
    </recommendedName>
</protein>
<dbReference type="Gene3D" id="1.10.287.950">
    <property type="entry name" value="Methyl-accepting chemotaxis protein"/>
    <property type="match status" value="1"/>
</dbReference>
<evidence type="ECO:0008006" key="12">
    <source>
        <dbReference type="Google" id="ProtNLM"/>
    </source>
</evidence>
<feature type="transmembrane region" description="Helical" evidence="7">
    <location>
        <begin position="7"/>
        <end position="30"/>
    </location>
</feature>
<dbReference type="PANTHER" id="PTHR32089:SF112">
    <property type="entry name" value="LYSOZYME-LIKE PROTEIN-RELATED"/>
    <property type="match status" value="1"/>
</dbReference>
<feature type="domain" description="Methyl-accepting transducer" evidence="8">
    <location>
        <begin position="274"/>
        <end position="545"/>
    </location>
</feature>
<evidence type="ECO:0000256" key="5">
    <source>
        <dbReference type="ARBA" id="ARBA00029447"/>
    </source>
</evidence>
<dbReference type="EMBL" id="BRZA01000001">
    <property type="protein sequence ID" value="GLC87099.1"/>
    <property type="molecule type" value="Genomic_DNA"/>
</dbReference>
<keyword evidence="3 7" id="KW-0472">Membrane</keyword>
<feature type="domain" description="HAMP" evidence="9">
    <location>
        <begin position="202"/>
        <end position="255"/>
    </location>
</feature>
<accession>A0ABQ5NFE0</accession>
<dbReference type="PRINTS" id="PR00260">
    <property type="entry name" value="CHEMTRNSDUCR"/>
</dbReference>
<dbReference type="Proteomes" id="UP001065593">
    <property type="component" value="Unassembled WGS sequence"/>
</dbReference>
<evidence type="ECO:0000313" key="11">
    <source>
        <dbReference type="Proteomes" id="UP001065593"/>
    </source>
</evidence>
<feature type="transmembrane region" description="Helical" evidence="7">
    <location>
        <begin position="179"/>
        <end position="200"/>
    </location>
</feature>